<accession>A0A8J5X5C8</accession>
<dbReference type="Proteomes" id="UP000751190">
    <property type="component" value="Unassembled WGS sequence"/>
</dbReference>
<feature type="region of interest" description="Disordered" evidence="1">
    <location>
        <begin position="218"/>
        <end position="247"/>
    </location>
</feature>
<feature type="region of interest" description="Disordered" evidence="1">
    <location>
        <begin position="315"/>
        <end position="414"/>
    </location>
</feature>
<proteinExistence type="predicted"/>
<organism evidence="2 3">
    <name type="scientific">Diacronema lutheri</name>
    <name type="common">Unicellular marine alga</name>
    <name type="synonym">Monochrysis lutheri</name>
    <dbReference type="NCBI Taxonomy" id="2081491"/>
    <lineage>
        <taxon>Eukaryota</taxon>
        <taxon>Haptista</taxon>
        <taxon>Haptophyta</taxon>
        <taxon>Pavlovophyceae</taxon>
        <taxon>Pavlovales</taxon>
        <taxon>Pavlovaceae</taxon>
        <taxon>Diacronema</taxon>
    </lineage>
</organism>
<evidence type="ECO:0000256" key="1">
    <source>
        <dbReference type="SAM" id="MobiDB-lite"/>
    </source>
</evidence>
<comment type="caution">
    <text evidence="2">The sequence shown here is derived from an EMBL/GenBank/DDBJ whole genome shotgun (WGS) entry which is preliminary data.</text>
</comment>
<dbReference type="EMBL" id="JAGTXO010000048">
    <property type="protein sequence ID" value="KAG8458761.1"/>
    <property type="molecule type" value="Genomic_DNA"/>
</dbReference>
<gene>
    <name evidence="2" type="ORF">KFE25_012959</name>
</gene>
<feature type="compositionally biased region" description="Low complexity" evidence="1">
    <location>
        <begin position="227"/>
        <end position="241"/>
    </location>
</feature>
<evidence type="ECO:0000313" key="2">
    <source>
        <dbReference type="EMBL" id="KAG8458761.1"/>
    </source>
</evidence>
<dbReference type="AlphaFoldDB" id="A0A8J5X5C8"/>
<sequence>MDAIARPTRAAALAVPVELAASAMRSEREAMVVLGIAFDGIRMVAAADALADSARRLAAVSRALAHARAASRSCPSATAVEALLLHALDGGFRRTDAVCAQLGASAERVCRGASSAETSAELNGAHAQQLADSGLGSHAAAAARAATLEAVLAARALDAAELALAGVRALQSARAVPAADALARVLDAAAELLAGERTVGAAREGEATRGCAWAQVIARPPPPPRSPNAANAAARGSAQPRSPCASADSLREMAARIARAPLERRAAAVYAHGVGWDAHGGALAAVAPFAGAQPSSRRLAPGAAAALAAAAARPPGEADGALGAPAREQAEHDGALPPARAAAAECGGGGDDDARKRSRAVGAGDHATAECRPQGPNALASSSESPRAAATGSDDPISTVTPTPPSACKAARRA</sequence>
<name>A0A8J5X5C8_DIALT</name>
<reference evidence="2" key="1">
    <citation type="submission" date="2021-05" db="EMBL/GenBank/DDBJ databases">
        <title>The genome of the haptophyte Pavlova lutheri (Diacronema luteri, Pavlovales) - a model for lipid biosynthesis in eukaryotic algae.</title>
        <authorList>
            <person name="Hulatt C.J."/>
            <person name="Posewitz M.C."/>
        </authorList>
    </citation>
    <scope>NUCLEOTIDE SEQUENCE</scope>
    <source>
        <strain evidence="2">NIVA-4/92</strain>
    </source>
</reference>
<keyword evidence="3" id="KW-1185">Reference proteome</keyword>
<evidence type="ECO:0000313" key="3">
    <source>
        <dbReference type="Proteomes" id="UP000751190"/>
    </source>
</evidence>
<protein>
    <submittedName>
        <fullName evidence="2">Uncharacterized protein</fullName>
    </submittedName>
</protein>
<feature type="compositionally biased region" description="Low complexity" evidence="1">
    <location>
        <begin position="335"/>
        <end position="345"/>
    </location>
</feature>